<keyword evidence="3" id="KW-1185">Reference proteome</keyword>
<dbReference type="PANTHER" id="PTHR45090">
    <property type="entry name" value="CHAPERONE PROTEIN DNAJ 20 CHLOROPLASTIC"/>
    <property type="match status" value="1"/>
</dbReference>
<proteinExistence type="predicted"/>
<dbReference type="PANTHER" id="PTHR45090:SF8">
    <property type="entry name" value="J DOMAIN-CONTAINING PROTEIN"/>
    <property type="match status" value="1"/>
</dbReference>
<dbReference type="PRINTS" id="PR00625">
    <property type="entry name" value="JDOMAIN"/>
</dbReference>
<dbReference type="InterPro" id="IPR001623">
    <property type="entry name" value="DnaJ_domain"/>
</dbReference>
<gene>
    <name evidence="2" type="ORF">AYBTSS11_LOCUS19815</name>
</gene>
<dbReference type="SUPFAM" id="SSF46565">
    <property type="entry name" value="Chaperone J-domain"/>
    <property type="match status" value="1"/>
</dbReference>
<dbReference type="SMART" id="SM00271">
    <property type="entry name" value="DnaJ"/>
    <property type="match status" value="1"/>
</dbReference>
<dbReference type="Proteomes" id="UP001189624">
    <property type="component" value="Chromosome 6"/>
</dbReference>
<evidence type="ECO:0000259" key="1">
    <source>
        <dbReference type="PROSITE" id="PS50076"/>
    </source>
</evidence>
<dbReference type="Pfam" id="PF00226">
    <property type="entry name" value="DnaJ"/>
    <property type="match status" value="1"/>
</dbReference>
<dbReference type="GO" id="GO:0009507">
    <property type="term" value="C:chloroplast"/>
    <property type="evidence" value="ECO:0007669"/>
    <property type="project" value="TreeGrafter"/>
</dbReference>
<dbReference type="AlphaFoldDB" id="A0AA86SKM6"/>
<dbReference type="InterPro" id="IPR036869">
    <property type="entry name" value="J_dom_sf"/>
</dbReference>
<organism evidence="2 3">
    <name type="scientific">Sphenostylis stenocarpa</name>
    <dbReference type="NCBI Taxonomy" id="92480"/>
    <lineage>
        <taxon>Eukaryota</taxon>
        <taxon>Viridiplantae</taxon>
        <taxon>Streptophyta</taxon>
        <taxon>Embryophyta</taxon>
        <taxon>Tracheophyta</taxon>
        <taxon>Spermatophyta</taxon>
        <taxon>Magnoliopsida</taxon>
        <taxon>eudicotyledons</taxon>
        <taxon>Gunneridae</taxon>
        <taxon>Pentapetalae</taxon>
        <taxon>rosids</taxon>
        <taxon>fabids</taxon>
        <taxon>Fabales</taxon>
        <taxon>Fabaceae</taxon>
        <taxon>Papilionoideae</taxon>
        <taxon>50 kb inversion clade</taxon>
        <taxon>NPAAA clade</taxon>
        <taxon>indigoferoid/millettioid clade</taxon>
        <taxon>Phaseoleae</taxon>
        <taxon>Sphenostylis</taxon>
    </lineage>
</organism>
<dbReference type="EMBL" id="OY731403">
    <property type="protein sequence ID" value="CAJ1963513.1"/>
    <property type="molecule type" value="Genomic_DNA"/>
</dbReference>
<dbReference type="PROSITE" id="PS50076">
    <property type="entry name" value="DNAJ_2"/>
    <property type="match status" value="1"/>
</dbReference>
<reference evidence="2" key="1">
    <citation type="submission" date="2023-10" db="EMBL/GenBank/DDBJ databases">
        <authorList>
            <person name="Domelevo Entfellner J.-B."/>
        </authorList>
    </citation>
    <scope>NUCLEOTIDE SEQUENCE</scope>
</reference>
<dbReference type="CDD" id="cd06257">
    <property type="entry name" value="DnaJ"/>
    <property type="match status" value="1"/>
</dbReference>
<name>A0AA86SKM6_9FABA</name>
<dbReference type="Gene3D" id="1.10.287.110">
    <property type="entry name" value="DnaJ domain"/>
    <property type="match status" value="1"/>
</dbReference>
<feature type="domain" description="J" evidence="1">
    <location>
        <begin position="48"/>
        <end position="117"/>
    </location>
</feature>
<evidence type="ECO:0000313" key="3">
    <source>
        <dbReference type="Proteomes" id="UP001189624"/>
    </source>
</evidence>
<accession>A0AA86SKM6</accession>
<dbReference type="InterPro" id="IPR053232">
    <property type="entry name" value="DnaJ_C/III_chloroplastic"/>
</dbReference>
<sequence>MDVLSFTSNLSSSTHMLPLSKKHQTQPPRTKFSVSCRATKQLPCVEDNLYKVLSLSPNSATTDDIKKAYRSMALQYHPDVCHDGSKKEELTRMFVQLNAAYTTLSNPQLRADYDYELGLRTTKSATDESWRWRWQEQVSELRRKSHTRMAQKEGSWGCRVRAQNMN</sequence>
<dbReference type="Gramene" id="rna-AYBTSS11_LOCUS19815">
    <property type="protein sequence ID" value="CAJ1963513.1"/>
    <property type="gene ID" value="gene-AYBTSS11_LOCUS19815"/>
</dbReference>
<evidence type="ECO:0000313" key="2">
    <source>
        <dbReference type="EMBL" id="CAJ1963513.1"/>
    </source>
</evidence>
<protein>
    <recommendedName>
        <fullName evidence="1">J domain-containing protein</fullName>
    </recommendedName>
</protein>